<feature type="region of interest" description="Disordered" evidence="2">
    <location>
        <begin position="1"/>
        <end position="20"/>
    </location>
</feature>
<feature type="domain" description="SPOR" evidence="3">
    <location>
        <begin position="185"/>
        <end position="223"/>
    </location>
</feature>
<dbReference type="InterPro" id="IPR050695">
    <property type="entry name" value="N-acetylmuramoyl_amidase_3"/>
</dbReference>
<dbReference type="PANTHER" id="PTHR30404">
    <property type="entry name" value="N-ACETYLMURAMOYL-L-ALANINE AMIDASE"/>
    <property type="match status" value="1"/>
</dbReference>
<name>A0A3A1R941_9BACI</name>
<dbReference type="PANTHER" id="PTHR30404:SF0">
    <property type="entry name" value="N-ACETYLMURAMOYL-L-ALANINE AMIDASE AMIC"/>
    <property type="match status" value="1"/>
</dbReference>
<organism evidence="4 5">
    <name type="scientific">Bacillus salacetis</name>
    <dbReference type="NCBI Taxonomy" id="2315464"/>
    <lineage>
        <taxon>Bacteria</taxon>
        <taxon>Bacillati</taxon>
        <taxon>Bacillota</taxon>
        <taxon>Bacilli</taxon>
        <taxon>Bacillales</taxon>
        <taxon>Bacillaceae</taxon>
        <taxon>Bacillus</taxon>
    </lineage>
</organism>
<accession>A0A3A1R941</accession>
<dbReference type="GO" id="GO:0030288">
    <property type="term" value="C:outer membrane-bounded periplasmic space"/>
    <property type="evidence" value="ECO:0007669"/>
    <property type="project" value="TreeGrafter"/>
</dbReference>
<evidence type="ECO:0000256" key="1">
    <source>
        <dbReference type="ARBA" id="ARBA00022801"/>
    </source>
</evidence>
<dbReference type="Pfam" id="PF01520">
    <property type="entry name" value="Amidase_3"/>
    <property type="match status" value="1"/>
</dbReference>
<dbReference type="SMART" id="SM00646">
    <property type="entry name" value="Ami_3"/>
    <property type="match status" value="1"/>
</dbReference>
<proteinExistence type="predicted"/>
<dbReference type="PROSITE" id="PS51724">
    <property type="entry name" value="SPOR"/>
    <property type="match status" value="1"/>
</dbReference>
<dbReference type="GO" id="GO:0009253">
    <property type="term" value="P:peptidoglycan catabolic process"/>
    <property type="evidence" value="ECO:0007669"/>
    <property type="project" value="InterPro"/>
</dbReference>
<keyword evidence="5" id="KW-1185">Reference proteome</keyword>
<dbReference type="SUPFAM" id="SSF110997">
    <property type="entry name" value="Sporulation related repeat"/>
    <property type="match status" value="1"/>
</dbReference>
<evidence type="ECO:0000259" key="3">
    <source>
        <dbReference type="PROSITE" id="PS51724"/>
    </source>
</evidence>
<dbReference type="GO" id="GO:0008745">
    <property type="term" value="F:N-acetylmuramoyl-L-alanine amidase activity"/>
    <property type="evidence" value="ECO:0007669"/>
    <property type="project" value="InterPro"/>
</dbReference>
<keyword evidence="1" id="KW-0378">Hydrolase</keyword>
<reference evidence="4 5" key="1">
    <citation type="submission" date="2018-09" db="EMBL/GenBank/DDBJ databases">
        <title>Bacillus saliacetes sp. nov., isolated from Thai shrimp paste (Ka-pi).</title>
        <authorList>
            <person name="Daroonpunt R."/>
            <person name="Tanasupawat S."/>
            <person name="Yiamsombut S."/>
        </authorList>
    </citation>
    <scope>NUCLEOTIDE SEQUENCE [LARGE SCALE GENOMIC DNA]</scope>
    <source>
        <strain evidence="4 5">SKP7-4</strain>
    </source>
</reference>
<sequence>MKIAIDAGHGYSTPGKRSPSGMKEYEFNRAAALSAKAALLTYENTEVFFTHSDQEDVSLKLRTDSANKWGADVFVSIHANAFGNGWNNAGGIETYVYKTKPAPAVKLANILQTRVVSAAGLANRGVKAADFHVLRETKMTAVLVECGFMTNQKEAALLGSTQYRESCGEAVALAVAEYCNLTKKSLKSSLYKVQTGAFSKKENAEALAAKLRKAGFQAFISRD</sequence>
<evidence type="ECO:0000313" key="4">
    <source>
        <dbReference type="EMBL" id="RIW38999.1"/>
    </source>
</evidence>
<dbReference type="SUPFAM" id="SSF53187">
    <property type="entry name" value="Zn-dependent exopeptidases"/>
    <property type="match status" value="1"/>
</dbReference>
<evidence type="ECO:0000256" key="2">
    <source>
        <dbReference type="SAM" id="MobiDB-lite"/>
    </source>
</evidence>
<dbReference type="AlphaFoldDB" id="A0A3A1R941"/>
<dbReference type="CDD" id="cd02696">
    <property type="entry name" value="MurNAc-LAA"/>
    <property type="match status" value="1"/>
</dbReference>
<dbReference type="Pfam" id="PF05036">
    <property type="entry name" value="SPOR"/>
    <property type="match status" value="1"/>
</dbReference>
<dbReference type="EMBL" id="QXIR01000001">
    <property type="protein sequence ID" value="RIW38999.1"/>
    <property type="molecule type" value="Genomic_DNA"/>
</dbReference>
<dbReference type="InterPro" id="IPR036680">
    <property type="entry name" value="SPOR-like_sf"/>
</dbReference>
<gene>
    <name evidence="4" type="ORF">D3H55_01205</name>
</gene>
<comment type="caution">
    <text evidence="4">The sequence shown here is derived from an EMBL/GenBank/DDBJ whole genome shotgun (WGS) entry which is preliminary data.</text>
</comment>
<dbReference type="Proteomes" id="UP000265801">
    <property type="component" value="Unassembled WGS sequence"/>
</dbReference>
<dbReference type="GO" id="GO:0042834">
    <property type="term" value="F:peptidoglycan binding"/>
    <property type="evidence" value="ECO:0007669"/>
    <property type="project" value="InterPro"/>
</dbReference>
<dbReference type="Gene3D" id="3.30.70.1070">
    <property type="entry name" value="Sporulation related repeat"/>
    <property type="match status" value="1"/>
</dbReference>
<evidence type="ECO:0000313" key="5">
    <source>
        <dbReference type="Proteomes" id="UP000265801"/>
    </source>
</evidence>
<dbReference type="OrthoDB" id="9763643at2"/>
<dbReference type="InterPro" id="IPR007730">
    <property type="entry name" value="SPOR-like_dom"/>
</dbReference>
<dbReference type="InterPro" id="IPR002508">
    <property type="entry name" value="MurNAc-LAA_cat"/>
</dbReference>
<dbReference type="Gene3D" id="3.40.630.40">
    <property type="entry name" value="Zn-dependent exopeptidases"/>
    <property type="match status" value="1"/>
</dbReference>
<dbReference type="RefSeq" id="WP_119545052.1">
    <property type="nucleotide sequence ID" value="NZ_QXIR01000001.1"/>
</dbReference>
<protein>
    <submittedName>
        <fullName evidence="4">N-acetylmuramoyl-L-alanine amidase</fullName>
    </submittedName>
</protein>